<feature type="transmembrane region" description="Helical" evidence="7">
    <location>
        <begin position="375"/>
        <end position="394"/>
    </location>
</feature>
<evidence type="ECO:0000256" key="5">
    <source>
        <dbReference type="ARBA" id="ARBA00044504"/>
    </source>
</evidence>
<feature type="transmembrane region" description="Helical" evidence="7">
    <location>
        <begin position="406"/>
        <end position="425"/>
    </location>
</feature>
<feature type="transmembrane region" description="Helical" evidence="7">
    <location>
        <begin position="172"/>
        <end position="189"/>
    </location>
</feature>
<evidence type="ECO:0000313" key="10">
    <source>
        <dbReference type="Proteomes" id="UP000826271"/>
    </source>
</evidence>
<evidence type="ECO:0000259" key="8">
    <source>
        <dbReference type="PROSITE" id="PS50850"/>
    </source>
</evidence>
<dbReference type="GO" id="GO:0022857">
    <property type="term" value="F:transmembrane transporter activity"/>
    <property type="evidence" value="ECO:0007669"/>
    <property type="project" value="InterPro"/>
</dbReference>
<gene>
    <name evidence="9" type="ORF">BUALT_Bualt18G0089900</name>
</gene>
<keyword evidence="10" id="KW-1185">Reference proteome</keyword>
<evidence type="ECO:0000313" key="9">
    <source>
        <dbReference type="EMBL" id="KAG8365297.1"/>
    </source>
</evidence>
<comment type="subcellular location">
    <subcellularLocation>
        <location evidence="1">Membrane</location>
        <topology evidence="1">Multi-pass membrane protein</topology>
    </subcellularLocation>
</comment>
<evidence type="ECO:0000256" key="2">
    <source>
        <dbReference type="ARBA" id="ARBA00022692"/>
    </source>
</evidence>
<feature type="transmembrane region" description="Helical" evidence="7">
    <location>
        <begin position="460"/>
        <end position="480"/>
    </location>
</feature>
<dbReference type="PROSITE" id="PS50850">
    <property type="entry name" value="MFS"/>
    <property type="match status" value="1"/>
</dbReference>
<dbReference type="Proteomes" id="UP000826271">
    <property type="component" value="Unassembled WGS sequence"/>
</dbReference>
<organism evidence="9 10">
    <name type="scientific">Buddleja alternifolia</name>
    <dbReference type="NCBI Taxonomy" id="168488"/>
    <lineage>
        <taxon>Eukaryota</taxon>
        <taxon>Viridiplantae</taxon>
        <taxon>Streptophyta</taxon>
        <taxon>Embryophyta</taxon>
        <taxon>Tracheophyta</taxon>
        <taxon>Spermatophyta</taxon>
        <taxon>Magnoliopsida</taxon>
        <taxon>eudicotyledons</taxon>
        <taxon>Gunneridae</taxon>
        <taxon>Pentapetalae</taxon>
        <taxon>asterids</taxon>
        <taxon>lamiids</taxon>
        <taxon>Lamiales</taxon>
        <taxon>Scrophulariaceae</taxon>
        <taxon>Buddlejeae</taxon>
        <taxon>Buddleja</taxon>
    </lineage>
</organism>
<comment type="caution">
    <text evidence="9">The sequence shown here is derived from an EMBL/GenBank/DDBJ whole genome shotgun (WGS) entry which is preliminary data.</text>
</comment>
<dbReference type="AlphaFoldDB" id="A0AAV6WDA8"/>
<reference evidence="9" key="1">
    <citation type="submission" date="2019-10" db="EMBL/GenBank/DDBJ databases">
        <authorList>
            <person name="Zhang R."/>
            <person name="Pan Y."/>
            <person name="Wang J."/>
            <person name="Ma R."/>
            <person name="Yu S."/>
        </authorList>
    </citation>
    <scope>NUCLEOTIDE SEQUENCE</scope>
    <source>
        <strain evidence="9">LA-IB0</strain>
        <tissue evidence="9">Leaf</tissue>
    </source>
</reference>
<accession>A0AAV6WDA8</accession>
<feature type="transmembrane region" description="Helical" evidence="7">
    <location>
        <begin position="144"/>
        <end position="166"/>
    </location>
</feature>
<feature type="domain" description="Major facilitator superfamily (MFS) profile" evidence="8">
    <location>
        <begin position="40"/>
        <end position="485"/>
    </location>
</feature>
<feature type="transmembrane region" description="Helical" evidence="7">
    <location>
        <begin position="437"/>
        <end position="454"/>
    </location>
</feature>
<evidence type="ECO:0000256" key="6">
    <source>
        <dbReference type="ARBA" id="ARBA00049011"/>
    </source>
</evidence>
<feature type="transmembrane region" description="Helical" evidence="7">
    <location>
        <begin position="229"/>
        <end position="250"/>
    </location>
</feature>
<keyword evidence="4 7" id="KW-0472">Membrane</keyword>
<dbReference type="SUPFAM" id="SSF103473">
    <property type="entry name" value="MFS general substrate transporter"/>
    <property type="match status" value="1"/>
</dbReference>
<feature type="transmembrane region" description="Helical" evidence="7">
    <location>
        <begin position="201"/>
        <end position="223"/>
    </location>
</feature>
<comment type="catalytic activity">
    <reaction evidence="6">
        <text>phosphate(in) + H(+)(in) = phosphate(out) + H(+)(out)</text>
        <dbReference type="Rhea" id="RHEA:29939"/>
        <dbReference type="ChEBI" id="CHEBI:15378"/>
        <dbReference type="ChEBI" id="CHEBI:43474"/>
    </reaction>
    <physiologicalReaction direction="right-to-left" evidence="6">
        <dbReference type="Rhea" id="RHEA:29941"/>
    </physiologicalReaction>
</comment>
<evidence type="ECO:0000256" key="1">
    <source>
        <dbReference type="ARBA" id="ARBA00004141"/>
    </source>
</evidence>
<dbReference type="Pfam" id="PF00083">
    <property type="entry name" value="Sugar_tr"/>
    <property type="match status" value="1"/>
</dbReference>
<dbReference type="GO" id="GO:0016020">
    <property type="term" value="C:membrane"/>
    <property type="evidence" value="ECO:0007669"/>
    <property type="project" value="UniProtKB-SubCell"/>
</dbReference>
<feature type="transmembrane region" description="Helical" evidence="7">
    <location>
        <begin position="317"/>
        <end position="334"/>
    </location>
</feature>
<name>A0AAV6WDA8_9LAMI</name>
<dbReference type="EMBL" id="WHWC01000018">
    <property type="protein sequence ID" value="KAG8365297.1"/>
    <property type="molecule type" value="Genomic_DNA"/>
</dbReference>
<feature type="transmembrane region" description="Helical" evidence="7">
    <location>
        <begin position="112"/>
        <end position="132"/>
    </location>
</feature>
<sequence>MTDPNQLLSEPALANQHQYHSLDDTIEHCIGDFGWRQFFESSILSIAWFFDSQQTFISVFTDAEPKWSCNNFLCNNNNMCGLPKDSWSWDLPAHASIISEWSLECASPIIRGLPVSSFFLGCFVGGFVLATLADSFLGRKKTLVLSCLLMSLPGLLNAAVSTNIWMYSGLRFISGLGRSIVGTCALVLSTELVGKKWRGRVGICGFILFTLGFLSLPGIAFLLRGSSWRFIYLCTCFPPVFYSILVYFFVHESPRWLFVKGRKQEFTETLRSLANSPETRSSFGDHIEWADQKSQEHHDIYSALNILLKKRWAFQRLVATMVAGFGMSMIYYGMPYGLGNLSFNLYLSVALNAISEFPASLLAFFLVAKVNRKGSLLGLALLSGICSMACVLVRKKGMQNVLEVVSFSSACTAFDVLMIYTLELFPTCVRNSAATMVRQVGLLAGVLSSMLVAASRKNRWLSYGVFGVTTLICGLFVLLLPETRGRTMCDTVEEEEGESREVHNGV</sequence>
<comment type="similarity">
    <text evidence="5">Belongs to the major facilitator superfamily. Phosphate:H(+) symporter (TC 2.A.1.9) family.</text>
</comment>
<dbReference type="InterPro" id="IPR005828">
    <property type="entry name" value="MFS_sugar_transport-like"/>
</dbReference>
<evidence type="ECO:0000256" key="7">
    <source>
        <dbReference type="SAM" id="Phobius"/>
    </source>
</evidence>
<dbReference type="PANTHER" id="PTHR24064">
    <property type="entry name" value="SOLUTE CARRIER FAMILY 22 MEMBER"/>
    <property type="match status" value="1"/>
</dbReference>
<proteinExistence type="inferred from homology"/>
<dbReference type="InterPro" id="IPR020846">
    <property type="entry name" value="MFS_dom"/>
</dbReference>
<keyword evidence="2 7" id="KW-0812">Transmembrane</keyword>
<evidence type="ECO:0000256" key="3">
    <source>
        <dbReference type="ARBA" id="ARBA00022989"/>
    </source>
</evidence>
<evidence type="ECO:0000256" key="4">
    <source>
        <dbReference type="ARBA" id="ARBA00023136"/>
    </source>
</evidence>
<dbReference type="InterPro" id="IPR036259">
    <property type="entry name" value="MFS_trans_sf"/>
</dbReference>
<dbReference type="Gene3D" id="1.20.1250.20">
    <property type="entry name" value="MFS general substrate transporter like domains"/>
    <property type="match status" value="1"/>
</dbReference>
<protein>
    <recommendedName>
        <fullName evidence="8">Major facilitator superfamily (MFS) profile domain-containing protein</fullName>
    </recommendedName>
</protein>
<keyword evidence="3 7" id="KW-1133">Transmembrane helix</keyword>